<organism evidence="1 2">
    <name type="scientific">Hortaea werneckii</name>
    <name type="common">Black yeast</name>
    <name type="synonym">Cladosporium werneckii</name>
    <dbReference type="NCBI Taxonomy" id="91943"/>
    <lineage>
        <taxon>Eukaryota</taxon>
        <taxon>Fungi</taxon>
        <taxon>Dikarya</taxon>
        <taxon>Ascomycota</taxon>
        <taxon>Pezizomycotina</taxon>
        <taxon>Dothideomycetes</taxon>
        <taxon>Dothideomycetidae</taxon>
        <taxon>Mycosphaerellales</taxon>
        <taxon>Teratosphaeriaceae</taxon>
        <taxon>Hortaea</taxon>
    </lineage>
</organism>
<protein>
    <submittedName>
        <fullName evidence="1">Uncharacterized protein</fullName>
    </submittedName>
</protein>
<dbReference type="Proteomes" id="UP000281677">
    <property type="component" value="Unassembled WGS sequence"/>
</dbReference>
<reference evidence="1 2" key="1">
    <citation type="journal article" date="2018" name="BMC Genomics">
        <title>Genomic evidence for intraspecific hybridization in a clonal and extremely halotolerant yeast.</title>
        <authorList>
            <person name="Gostincar C."/>
            <person name="Stajich J.E."/>
            <person name="Zupancic J."/>
            <person name="Zalar P."/>
            <person name="Gunde-Cimerman N."/>
        </authorList>
    </citation>
    <scope>NUCLEOTIDE SEQUENCE [LARGE SCALE GENOMIC DNA]</scope>
    <source>
        <strain evidence="1 2">EXF-120</strain>
    </source>
</reference>
<dbReference type="AlphaFoldDB" id="A0A3M7I3Q0"/>
<accession>A0A3M7I3Q0</accession>
<name>A0A3M7I3Q0_HORWE</name>
<dbReference type="EMBL" id="QWIT01000896">
    <property type="protein sequence ID" value="RMZ19946.1"/>
    <property type="molecule type" value="Genomic_DNA"/>
</dbReference>
<evidence type="ECO:0000313" key="1">
    <source>
        <dbReference type="EMBL" id="RMZ19946.1"/>
    </source>
</evidence>
<evidence type="ECO:0000313" key="2">
    <source>
        <dbReference type="Proteomes" id="UP000281677"/>
    </source>
</evidence>
<proteinExistence type="predicted"/>
<sequence>MEGTLDVAAYPPFVPAAFPPATRGLTGLSQVVLTQAGISSMTLKRHCAETTDATSAYTETTITCADALKPAGSPRRKHSESNA</sequence>
<comment type="caution">
    <text evidence="1">The sequence shown here is derived from an EMBL/GenBank/DDBJ whole genome shotgun (WGS) entry which is preliminary data.</text>
</comment>
<gene>
    <name evidence="1" type="ORF">D0859_16055</name>
</gene>